<gene>
    <name evidence="1" type="primary">106077189</name>
</gene>
<dbReference type="EnsemblMetazoa" id="BGLB020901-RA">
    <property type="protein sequence ID" value="BGLB020901-PA"/>
    <property type="gene ID" value="BGLB020901"/>
</dbReference>
<name>A0A2C9KL42_BIOGL</name>
<dbReference type="VEuPathDB" id="VectorBase:BGLB020901"/>
<sequence>MYGQNVTSGLSVNLTQPTVRISNECYNTTNVVDGYIKPDTAFSCQCFLDQIGNPPGYIKWLDTRGLVQGNSINKTHTFLNILPIHDLNQFRCTGFSELRNGNISASYSVRYAKRPTTCFLQLKDTSRAIWTMCTHTFINFSIICQVNEADAIPGIKGKVSINSVYSNLMDSTNIKNTYQITREINITEAGRYSIGCQVQNTLFSDALATCSYSQDLQLIAPPTSSPIIQLIDIIQENKYYTFQCEAHGGIPSVSNVTVSCGNIKDVTQSGNIFTSLVTFTRNMTGQNCTCTAEHITGCYENNTSILKLNIL</sequence>
<dbReference type="AlphaFoldDB" id="A0A2C9KL42"/>
<dbReference type="VEuPathDB" id="VectorBase:BGLAX_037784"/>
<dbReference type="KEGG" id="bgt:106077189"/>
<proteinExistence type="predicted"/>
<reference evidence="1" key="1">
    <citation type="submission" date="2020-05" db="UniProtKB">
        <authorList>
            <consortium name="EnsemblMetazoa"/>
        </authorList>
    </citation>
    <scope>IDENTIFICATION</scope>
    <source>
        <strain evidence="1">BB02</strain>
    </source>
</reference>
<accession>A0A2C9KL42</accession>
<evidence type="ECO:0000313" key="2">
    <source>
        <dbReference type="Proteomes" id="UP000076420"/>
    </source>
</evidence>
<evidence type="ECO:0000313" key="1">
    <source>
        <dbReference type="EnsemblMetazoa" id="BGLB020901-PA"/>
    </source>
</evidence>
<evidence type="ECO:0008006" key="3">
    <source>
        <dbReference type="Google" id="ProtNLM"/>
    </source>
</evidence>
<organism evidence="1 2">
    <name type="scientific">Biomphalaria glabrata</name>
    <name type="common">Bloodfluke planorb</name>
    <name type="synonym">Freshwater snail</name>
    <dbReference type="NCBI Taxonomy" id="6526"/>
    <lineage>
        <taxon>Eukaryota</taxon>
        <taxon>Metazoa</taxon>
        <taxon>Spiralia</taxon>
        <taxon>Lophotrochozoa</taxon>
        <taxon>Mollusca</taxon>
        <taxon>Gastropoda</taxon>
        <taxon>Heterobranchia</taxon>
        <taxon>Euthyneura</taxon>
        <taxon>Panpulmonata</taxon>
        <taxon>Hygrophila</taxon>
        <taxon>Lymnaeoidea</taxon>
        <taxon>Planorbidae</taxon>
        <taxon>Biomphalaria</taxon>
    </lineage>
</organism>
<protein>
    <recommendedName>
        <fullName evidence="3">Ig-like domain-containing protein</fullName>
    </recommendedName>
</protein>
<dbReference type="Proteomes" id="UP000076420">
    <property type="component" value="Unassembled WGS sequence"/>
</dbReference>